<reference evidence="3 5" key="1">
    <citation type="submission" date="2020-06" db="EMBL/GenBank/DDBJ databases">
        <title>Anoxygenic phototrophic Chloroflexota member uses a Type I reaction center.</title>
        <authorList>
            <person name="Tsuji J.M."/>
            <person name="Shaw N.A."/>
            <person name="Nagashima S."/>
            <person name="Venkiteswaran J."/>
            <person name="Schiff S.L."/>
            <person name="Hanada S."/>
            <person name="Tank M."/>
            <person name="Neufeld J.D."/>
        </authorList>
    </citation>
    <scope>NUCLEOTIDE SEQUENCE [LARGE SCALE GENOMIC DNA]</scope>
    <source>
        <strain evidence="3">L227-S17</strain>
    </source>
</reference>
<dbReference type="EMBL" id="JACATZ010000001">
    <property type="protein sequence ID" value="NWJ45448.1"/>
    <property type="molecule type" value="Genomic_DNA"/>
</dbReference>
<evidence type="ECO:0000256" key="1">
    <source>
        <dbReference type="ARBA" id="ARBA00005721"/>
    </source>
</evidence>
<dbReference type="EMBL" id="CP128399">
    <property type="protein sequence ID" value="WJW67321.1"/>
    <property type="molecule type" value="Genomic_DNA"/>
</dbReference>
<accession>A0A8T7LTT2</accession>
<evidence type="ECO:0000313" key="3">
    <source>
        <dbReference type="EMBL" id="NWJ45448.1"/>
    </source>
</evidence>
<name>A0A8T7LTT2_9CHLR</name>
<organism evidence="3 5">
    <name type="scientific">Candidatus Chlorohelix allophototropha</name>
    <dbReference type="NCBI Taxonomy" id="3003348"/>
    <lineage>
        <taxon>Bacteria</taxon>
        <taxon>Bacillati</taxon>
        <taxon>Chloroflexota</taxon>
        <taxon>Chloroflexia</taxon>
        <taxon>Candidatus Chloroheliales</taxon>
        <taxon>Candidatus Chloroheliaceae</taxon>
        <taxon>Candidatus Chlorohelix</taxon>
    </lineage>
</organism>
<dbReference type="Proteomes" id="UP001431572">
    <property type="component" value="Chromosome 1"/>
</dbReference>
<evidence type="ECO:0000256" key="2">
    <source>
        <dbReference type="SAM" id="MobiDB-lite"/>
    </source>
</evidence>
<feature type="region of interest" description="Disordered" evidence="2">
    <location>
        <begin position="1"/>
        <end position="24"/>
    </location>
</feature>
<dbReference type="PANTHER" id="PTHR34297:SF2">
    <property type="entry name" value="ASP23_GLS24 FAMILY ENVELOPE STRESS RESPONSE PROTEIN"/>
    <property type="match status" value="1"/>
</dbReference>
<evidence type="ECO:0000313" key="5">
    <source>
        <dbReference type="Proteomes" id="UP000521676"/>
    </source>
</evidence>
<dbReference type="InterPro" id="IPR005531">
    <property type="entry name" value="Asp23"/>
</dbReference>
<proteinExistence type="inferred from homology"/>
<gene>
    <name evidence="3" type="ORF">HXX08_06165</name>
    <name evidence="4" type="ORF">OZ401_000581</name>
</gene>
<dbReference type="RefSeq" id="WP_341469217.1">
    <property type="nucleotide sequence ID" value="NZ_CP128399.1"/>
</dbReference>
<dbReference type="Pfam" id="PF03780">
    <property type="entry name" value="Asp23"/>
    <property type="match status" value="1"/>
</dbReference>
<dbReference type="PANTHER" id="PTHR34297">
    <property type="entry name" value="HYPOTHETICAL CYTOSOLIC PROTEIN-RELATED"/>
    <property type="match status" value="1"/>
</dbReference>
<reference evidence="4" key="2">
    <citation type="journal article" date="2024" name="Nature">
        <title>Anoxygenic phototroph of the Chloroflexota uses a type I reaction centre.</title>
        <authorList>
            <person name="Tsuji J.M."/>
            <person name="Shaw N.A."/>
            <person name="Nagashima S."/>
            <person name="Venkiteswaran J.J."/>
            <person name="Schiff S.L."/>
            <person name="Watanabe T."/>
            <person name="Fukui M."/>
            <person name="Hanada S."/>
            <person name="Tank M."/>
            <person name="Neufeld J.D."/>
        </authorList>
    </citation>
    <scope>NUCLEOTIDE SEQUENCE</scope>
    <source>
        <strain evidence="4">L227-S17</strain>
    </source>
</reference>
<sequence length="135" mass="14484">MKNKSGLESFGAATGQTPPPPALDNLGKVEISPEAIATVAANAVMEKGYGVVGIAAPRLKNGRAEMLPTPRSKDGILVRIENNEIIIDLFVIIQYGIRISEVAHNIMQNVKFEVESHLGMAVSQVNVNVQGLHKE</sequence>
<keyword evidence="6" id="KW-1185">Reference proteome</keyword>
<evidence type="ECO:0000313" key="6">
    <source>
        <dbReference type="Proteomes" id="UP001431572"/>
    </source>
</evidence>
<protein>
    <submittedName>
        <fullName evidence="3">Asp23/Gls24 family envelope stress response protein</fullName>
    </submittedName>
</protein>
<dbReference type="AlphaFoldDB" id="A0A8T7LTT2"/>
<dbReference type="Proteomes" id="UP000521676">
    <property type="component" value="Unassembled WGS sequence"/>
</dbReference>
<evidence type="ECO:0000313" key="4">
    <source>
        <dbReference type="EMBL" id="WJW67321.1"/>
    </source>
</evidence>
<comment type="similarity">
    <text evidence="1">Belongs to the asp23 family.</text>
</comment>